<reference evidence="4 5" key="1">
    <citation type="journal article" date="2016" name="Genome Announc.">
        <title>Draft Whole-Genome Sequence of Trichoderma gamsii T6085, a Promising Biocontrol Agent of Fusarium Head Blight on Wheat.</title>
        <authorList>
            <person name="Baroncelli R."/>
            <person name="Zapparata A."/>
            <person name="Piaggeschi G."/>
            <person name="Sarrocco S."/>
            <person name="Vannacci G."/>
        </authorList>
    </citation>
    <scope>NUCLEOTIDE SEQUENCE [LARGE SCALE GENOMIC DNA]</scope>
    <source>
        <strain evidence="4 5">T6085</strain>
    </source>
</reference>
<keyword evidence="2" id="KW-0040">ANK repeat</keyword>
<dbReference type="RefSeq" id="XP_024405835.1">
    <property type="nucleotide sequence ID" value="XM_024549371.1"/>
</dbReference>
<dbReference type="SUPFAM" id="SSF53300">
    <property type="entry name" value="vWA-like"/>
    <property type="match status" value="1"/>
</dbReference>
<dbReference type="PROSITE" id="PS50234">
    <property type="entry name" value="VWFA"/>
    <property type="match status" value="1"/>
</dbReference>
<dbReference type="Gene3D" id="1.25.40.20">
    <property type="entry name" value="Ankyrin repeat-containing domain"/>
    <property type="match status" value="1"/>
</dbReference>
<dbReference type="GeneID" id="29981911"/>
<evidence type="ECO:0000313" key="4">
    <source>
        <dbReference type="EMBL" id="PON26704.1"/>
    </source>
</evidence>
<dbReference type="InterPro" id="IPR036465">
    <property type="entry name" value="vWFA_dom_sf"/>
</dbReference>
<feature type="domain" description="VWFA" evidence="3">
    <location>
        <begin position="227"/>
        <end position="421"/>
    </location>
</feature>
<dbReference type="Gene3D" id="3.40.50.410">
    <property type="entry name" value="von Willebrand factor, type A domain"/>
    <property type="match status" value="1"/>
</dbReference>
<comment type="caution">
    <text evidence="4">The sequence shown here is derived from an EMBL/GenBank/DDBJ whole genome shotgun (WGS) entry which is preliminary data.</text>
</comment>
<dbReference type="SUPFAM" id="SSF48403">
    <property type="entry name" value="Ankyrin repeat"/>
    <property type="match status" value="1"/>
</dbReference>
<dbReference type="InterPro" id="IPR056884">
    <property type="entry name" value="NPHP3-like_N"/>
</dbReference>
<dbReference type="InterPro" id="IPR054471">
    <property type="entry name" value="GPIID_WHD"/>
</dbReference>
<keyword evidence="5" id="KW-1185">Reference proteome</keyword>
<dbReference type="Proteomes" id="UP000054821">
    <property type="component" value="Unassembled WGS sequence"/>
</dbReference>
<protein>
    <recommendedName>
        <fullName evidence="3">VWFA domain-containing protein</fullName>
    </recommendedName>
</protein>
<dbReference type="EMBL" id="JPDN02000012">
    <property type="protein sequence ID" value="PON26704.1"/>
    <property type="molecule type" value="Genomic_DNA"/>
</dbReference>
<dbReference type="PANTHER" id="PTHR10039:SF14">
    <property type="entry name" value="NACHT DOMAIN-CONTAINING PROTEIN"/>
    <property type="match status" value="1"/>
</dbReference>
<dbReference type="AlphaFoldDB" id="A0A2P4ZR06"/>
<evidence type="ECO:0000259" key="3">
    <source>
        <dbReference type="PROSITE" id="PS50234"/>
    </source>
</evidence>
<dbReference type="STRING" id="398673.A0A2P4ZR06"/>
<dbReference type="PANTHER" id="PTHR10039">
    <property type="entry name" value="AMELOGENIN"/>
    <property type="match status" value="1"/>
</dbReference>
<dbReference type="Pfam" id="PF22939">
    <property type="entry name" value="WHD_GPIID"/>
    <property type="match status" value="1"/>
</dbReference>
<dbReference type="InterPro" id="IPR002110">
    <property type="entry name" value="Ankyrin_rpt"/>
</dbReference>
<evidence type="ECO:0000256" key="1">
    <source>
        <dbReference type="ARBA" id="ARBA00022737"/>
    </source>
</evidence>
<organism evidence="4 5">
    <name type="scientific">Trichoderma gamsii</name>
    <dbReference type="NCBI Taxonomy" id="398673"/>
    <lineage>
        <taxon>Eukaryota</taxon>
        <taxon>Fungi</taxon>
        <taxon>Dikarya</taxon>
        <taxon>Ascomycota</taxon>
        <taxon>Pezizomycotina</taxon>
        <taxon>Sordariomycetes</taxon>
        <taxon>Hypocreomycetidae</taxon>
        <taxon>Hypocreales</taxon>
        <taxon>Hypocreaceae</taxon>
        <taxon>Trichoderma</taxon>
    </lineage>
</organism>
<accession>A0A2P4ZR06</accession>
<name>A0A2P4ZR06_9HYPO</name>
<keyword evidence="1" id="KW-0677">Repeat</keyword>
<proteinExistence type="predicted"/>
<dbReference type="InterPro" id="IPR036770">
    <property type="entry name" value="Ankyrin_rpt-contain_sf"/>
</dbReference>
<dbReference type="Pfam" id="PF24883">
    <property type="entry name" value="NPHP3_N"/>
    <property type="match status" value="1"/>
</dbReference>
<gene>
    <name evidence="4" type="ORF">TGAM01_v204205</name>
</gene>
<sequence length="909" mass="102518">MSIHEDAKQEILVGNVLDNHIKNDPNILEKQNSDSGFTPLDSVDTTCDIAGLKTPLMFAIENKDLESIRLLRKAKASVDIKNKEGFTAGQMARYANNPAISLALDVNEEKAAIGLLASKVVDLLLYIVDWVKKTVKGALFMVPKTNAESNEDIDRIINEGEEPTQEEFVENIAQYLENRQLLERFFKGKKDFIQNFARKIASVKEGSANDLGGKDLLQKRIQVSLYQQVIYCDDSTSMKREGRWESQKELIQRITQVTTLVLPEGEGVALRFINRDVDNATNLTLEGIRDILKPMTWQPGGDTPIGTNLQSKILQPLVYEKITNGALERPLLIIIITDGMPEPEDSSVLVDAILECERRLQENDYPPRTVKFMIGQIGTAKSATQFLESLRNNEDIARTTFVTSERLDEKFSEYKANEKNVDQWLFIWTRTAGWQGTMSTEPDFTPIQLAFTEAVRQFKSKLKNAQLYADILKTTSIDEVYDKTDALQIELGKQGRIRNLSKIRPFLEGLRSYADIIDTFVQVKPDVLALIWGPIKLLIQCASSLTQSLDAIINTAAEIGGLLPDFKVMATMFGHNEQIKHVLVLFFQDILDFYAVTLKFFTLPRKTHLASMAIDYATSTRTIFAFISHTNKNNTSALSIMHSLMFQLASDDESLQAVLCGLSRKRLNDNLEVAVGVIKTLLNSADSVSIIVDGVDEIDSHEREMLLKSLCDITKVCKKTQLLISSRAEHDILTILSEISSTIRVDTHNTASIQIFIDNWTRNWFSARDFLPADKSEIEDLFQPLAIKAKGMFLYAKIMLSSIEELDNLDEIRNELRVLPESLDEAYERVFAKIENKSNDAIKKKCRLILGWISCSPTPLTLPELEQALVVTISGTCRVSSRLNFIRLCGPIIELVDDHMQFVHFTVKE</sequence>
<dbReference type="PROSITE" id="PS50088">
    <property type="entry name" value="ANK_REPEAT"/>
    <property type="match status" value="1"/>
</dbReference>
<feature type="repeat" description="ANK" evidence="2">
    <location>
        <begin position="51"/>
        <end position="83"/>
    </location>
</feature>
<evidence type="ECO:0000313" key="5">
    <source>
        <dbReference type="Proteomes" id="UP000054821"/>
    </source>
</evidence>
<evidence type="ECO:0000256" key="2">
    <source>
        <dbReference type="PROSITE-ProRule" id="PRU00023"/>
    </source>
</evidence>
<dbReference type="InterPro" id="IPR002035">
    <property type="entry name" value="VWF_A"/>
</dbReference>